<accession>A0A1Q4V2E8</accession>
<protein>
    <recommendedName>
        <fullName evidence="1">Zinc finger CGNR domain-containing protein</fullName>
    </recommendedName>
</protein>
<evidence type="ECO:0000259" key="1">
    <source>
        <dbReference type="Pfam" id="PF11706"/>
    </source>
</evidence>
<dbReference type="Pfam" id="PF07336">
    <property type="entry name" value="ABATE"/>
    <property type="match status" value="1"/>
</dbReference>
<dbReference type="Pfam" id="PF11706">
    <property type="entry name" value="zf-CGNR"/>
    <property type="match status" value="1"/>
</dbReference>
<comment type="caution">
    <text evidence="2">The sequence shown here is derived from an EMBL/GenBank/DDBJ whole genome shotgun (WGS) entry which is preliminary data.</text>
</comment>
<dbReference type="Gene3D" id="1.10.3300.10">
    <property type="entry name" value="Jann2411-like domain"/>
    <property type="match status" value="1"/>
</dbReference>
<dbReference type="Proteomes" id="UP000186455">
    <property type="component" value="Unassembled WGS sequence"/>
</dbReference>
<dbReference type="InterPro" id="IPR021005">
    <property type="entry name" value="Znf_CGNR"/>
</dbReference>
<dbReference type="EMBL" id="LFBV01000008">
    <property type="protein sequence ID" value="OKH91900.1"/>
    <property type="molecule type" value="Genomic_DNA"/>
</dbReference>
<proteinExistence type="predicted"/>
<dbReference type="AlphaFoldDB" id="A0A1Q4V2E8"/>
<dbReference type="SUPFAM" id="SSF160904">
    <property type="entry name" value="Jann2411-like"/>
    <property type="match status" value="1"/>
</dbReference>
<dbReference type="InterPro" id="IPR010852">
    <property type="entry name" value="ABATE"/>
</dbReference>
<gene>
    <name evidence="2" type="ORF">AB852_26955</name>
</gene>
<feature type="domain" description="Zinc finger CGNR" evidence="1">
    <location>
        <begin position="136"/>
        <end position="178"/>
    </location>
</feature>
<dbReference type="PANTHER" id="PTHR35525">
    <property type="entry name" value="BLL6575 PROTEIN"/>
    <property type="match status" value="1"/>
</dbReference>
<dbReference type="InterPro" id="IPR023286">
    <property type="entry name" value="ABATE_dom_sf"/>
</dbReference>
<name>A0A1Q4V2E8_9ACTN</name>
<reference evidence="2 3" key="1">
    <citation type="submission" date="2015-06" db="EMBL/GenBank/DDBJ databases">
        <title>Cloning and characterization of the uncialamcin biosynthetic gene cluster.</title>
        <authorList>
            <person name="Yan X."/>
            <person name="Huang T."/>
            <person name="Ge H."/>
            <person name="Shen B."/>
        </authorList>
    </citation>
    <scope>NUCLEOTIDE SEQUENCE [LARGE SCALE GENOMIC DNA]</scope>
    <source>
        <strain evidence="2 3">DCA2648</strain>
    </source>
</reference>
<keyword evidence="3" id="KW-1185">Reference proteome</keyword>
<sequence length="187" mass="20338">MLEAPSSAQLVEAFVNTVDVELGTDDLAVPDQLPAWLAERGLLPSGTPVTTEEHQLALRLRDGIRENLGVHTGDTPDPGLLRDADEVLRRLPLVATLRPGSRATLEPAPGLTPVRHALAALAVAWTELTVTGEAARLKRCAEHTCAWVFWDSSKNRSRRWCSMRVCGNRTKARRYATKRTSAPGTAG</sequence>
<organism evidence="2 3">
    <name type="scientific">Streptomyces uncialis</name>
    <dbReference type="NCBI Taxonomy" id="1048205"/>
    <lineage>
        <taxon>Bacteria</taxon>
        <taxon>Bacillati</taxon>
        <taxon>Actinomycetota</taxon>
        <taxon>Actinomycetes</taxon>
        <taxon>Kitasatosporales</taxon>
        <taxon>Streptomycetaceae</taxon>
        <taxon>Streptomyces</taxon>
    </lineage>
</organism>
<dbReference type="RefSeq" id="WP_073792890.1">
    <property type="nucleotide sequence ID" value="NZ_CP108638.1"/>
</dbReference>
<evidence type="ECO:0000313" key="2">
    <source>
        <dbReference type="EMBL" id="OKH91900.1"/>
    </source>
</evidence>
<evidence type="ECO:0000313" key="3">
    <source>
        <dbReference type="Proteomes" id="UP000186455"/>
    </source>
</evidence>
<dbReference type="PANTHER" id="PTHR35525:SF3">
    <property type="entry name" value="BLL6575 PROTEIN"/>
    <property type="match status" value="1"/>
</dbReference>